<accession>A0A0B7FU85</accession>
<evidence type="ECO:0000256" key="5">
    <source>
        <dbReference type="ARBA" id="ARBA00022777"/>
    </source>
</evidence>
<dbReference type="InterPro" id="IPR001245">
    <property type="entry name" value="Ser-Thr/Tyr_kinase_cat_dom"/>
</dbReference>
<evidence type="ECO:0000256" key="9">
    <source>
        <dbReference type="PROSITE-ProRule" id="PRU10141"/>
    </source>
</evidence>
<dbReference type="PANTHER" id="PTHR43895">
    <property type="entry name" value="CALCIUM/CALMODULIN-DEPENDENT PROTEIN KINASE KINASE-RELATED"/>
    <property type="match status" value="1"/>
</dbReference>
<comment type="catalytic activity">
    <reaction evidence="8">
        <text>L-seryl-[protein] + ATP = O-phospho-L-seryl-[protein] + ADP + H(+)</text>
        <dbReference type="Rhea" id="RHEA:17989"/>
        <dbReference type="Rhea" id="RHEA-COMP:9863"/>
        <dbReference type="Rhea" id="RHEA-COMP:11604"/>
        <dbReference type="ChEBI" id="CHEBI:15378"/>
        <dbReference type="ChEBI" id="CHEBI:29999"/>
        <dbReference type="ChEBI" id="CHEBI:30616"/>
        <dbReference type="ChEBI" id="CHEBI:83421"/>
        <dbReference type="ChEBI" id="CHEBI:456216"/>
        <dbReference type="EC" id="2.7.11.1"/>
    </reaction>
</comment>
<dbReference type="PROSITE" id="PS00107">
    <property type="entry name" value="PROTEIN_KINASE_ATP"/>
    <property type="match status" value="1"/>
</dbReference>
<feature type="region of interest" description="Disordered" evidence="10">
    <location>
        <begin position="32"/>
        <end position="51"/>
    </location>
</feature>
<evidence type="ECO:0000256" key="6">
    <source>
        <dbReference type="ARBA" id="ARBA00022840"/>
    </source>
</evidence>
<evidence type="ECO:0000256" key="1">
    <source>
        <dbReference type="ARBA" id="ARBA00012513"/>
    </source>
</evidence>
<evidence type="ECO:0000256" key="10">
    <source>
        <dbReference type="SAM" id="MobiDB-lite"/>
    </source>
</evidence>
<dbReference type="InterPro" id="IPR000719">
    <property type="entry name" value="Prot_kinase_dom"/>
</dbReference>
<dbReference type="GO" id="GO:0004674">
    <property type="term" value="F:protein serine/threonine kinase activity"/>
    <property type="evidence" value="ECO:0007669"/>
    <property type="project" value="UniProtKB-KW"/>
</dbReference>
<keyword evidence="6 9" id="KW-0067">ATP-binding</keyword>
<dbReference type="EMBL" id="LN679103">
    <property type="protein sequence ID" value="CEL59737.1"/>
    <property type="molecule type" value="Genomic_DNA"/>
</dbReference>
<dbReference type="InterPro" id="IPR017441">
    <property type="entry name" value="Protein_kinase_ATP_BS"/>
</dbReference>
<sequence>MCLFSLPGHQRTNNLRRTQRVISGAGIPHLAMPRHASDPVHRSPGLSYSPDSPGTHFPRWMLDLEGARVKGGLRLGEVLGTGAFGVVYVGVGSQSSNNRPVAVKVLSAVGIRSQRRRQIEYEMLYHSRVSEHPNIVTLHNVFVDQMAYYAVMDLHTDGDLFKCITEDEFYVGNDAMIKVVFKCIGFPKLKAYSTVHNDIWALGVILVNLITSRNPWKCAELQDVGFASFYEDSAGYITDTLPISRDALVLLLRIFRIPYTSRMSISGIRAAIAKVDRFLLTPAEAAFAPRSARQTACDLFDIIAARRPHLLIGHYEDICAYFPNLAEELCNGLRLDMSEHGLINDVNAIFSEIALEPIPHIHRELPEWSVPIPIEINPEETKDITGYPRSPDMSRDNSTGTTASEGPITPDTHPIHVADDIPEVVLDHVKDLAEKADEMKITGPVNSGTTLSAFSSRIARVLGSTGSFFR</sequence>
<dbReference type="STRING" id="1108050.A0A0B7FU85"/>
<evidence type="ECO:0000256" key="8">
    <source>
        <dbReference type="ARBA" id="ARBA00048679"/>
    </source>
</evidence>
<keyword evidence="4 9" id="KW-0547">Nucleotide-binding</keyword>
<protein>
    <recommendedName>
        <fullName evidence="1">non-specific serine/threonine protein kinase</fullName>
        <ecNumber evidence="1">2.7.11.1</ecNumber>
    </recommendedName>
</protein>
<evidence type="ECO:0000256" key="3">
    <source>
        <dbReference type="ARBA" id="ARBA00022679"/>
    </source>
</evidence>
<reference evidence="12 13" key="1">
    <citation type="submission" date="2014-11" db="EMBL/GenBank/DDBJ databases">
        <authorList>
            <person name="Wibberg Daniel"/>
        </authorList>
    </citation>
    <scope>NUCLEOTIDE SEQUENCE [LARGE SCALE GENOMIC DNA]</scope>
    <source>
        <strain evidence="12">Rhizoctonia solani AG1-IB 7/3/14</strain>
    </source>
</reference>
<feature type="domain" description="Protein kinase" evidence="11">
    <location>
        <begin position="73"/>
        <end position="350"/>
    </location>
</feature>
<dbReference type="OrthoDB" id="541276at2759"/>
<dbReference type="GO" id="GO:0005524">
    <property type="term" value="F:ATP binding"/>
    <property type="evidence" value="ECO:0007669"/>
    <property type="project" value="UniProtKB-UniRule"/>
</dbReference>
<keyword evidence="2" id="KW-0723">Serine/threonine-protein kinase</keyword>
<dbReference type="PANTHER" id="PTHR43895:SF32">
    <property type="entry name" value="SERINE_THREONINE-PROTEIN KINASE CHK1"/>
    <property type="match status" value="1"/>
</dbReference>
<dbReference type="InterPro" id="IPR011009">
    <property type="entry name" value="Kinase-like_dom_sf"/>
</dbReference>
<dbReference type="SUPFAM" id="SSF56112">
    <property type="entry name" value="Protein kinase-like (PK-like)"/>
    <property type="match status" value="1"/>
</dbReference>
<organism evidence="12 13">
    <name type="scientific">Thanatephorus cucumeris (strain AG1-IB / isolate 7/3/14)</name>
    <name type="common">Lettuce bottom rot fungus</name>
    <name type="synonym">Rhizoctonia solani</name>
    <dbReference type="NCBI Taxonomy" id="1108050"/>
    <lineage>
        <taxon>Eukaryota</taxon>
        <taxon>Fungi</taxon>
        <taxon>Dikarya</taxon>
        <taxon>Basidiomycota</taxon>
        <taxon>Agaricomycotina</taxon>
        <taxon>Agaricomycetes</taxon>
        <taxon>Cantharellales</taxon>
        <taxon>Ceratobasidiaceae</taxon>
        <taxon>Rhizoctonia</taxon>
        <taxon>Rhizoctonia solani AG-1</taxon>
    </lineage>
</organism>
<proteinExistence type="predicted"/>
<dbReference type="GO" id="GO:0007165">
    <property type="term" value="P:signal transduction"/>
    <property type="evidence" value="ECO:0007669"/>
    <property type="project" value="TreeGrafter"/>
</dbReference>
<keyword evidence="5" id="KW-0418">Kinase</keyword>
<evidence type="ECO:0000256" key="7">
    <source>
        <dbReference type="ARBA" id="ARBA00047899"/>
    </source>
</evidence>
<feature type="region of interest" description="Disordered" evidence="10">
    <location>
        <begin position="379"/>
        <end position="415"/>
    </location>
</feature>
<comment type="catalytic activity">
    <reaction evidence="7">
        <text>L-threonyl-[protein] + ATP = O-phospho-L-threonyl-[protein] + ADP + H(+)</text>
        <dbReference type="Rhea" id="RHEA:46608"/>
        <dbReference type="Rhea" id="RHEA-COMP:11060"/>
        <dbReference type="Rhea" id="RHEA-COMP:11605"/>
        <dbReference type="ChEBI" id="CHEBI:15378"/>
        <dbReference type="ChEBI" id="CHEBI:30013"/>
        <dbReference type="ChEBI" id="CHEBI:30616"/>
        <dbReference type="ChEBI" id="CHEBI:61977"/>
        <dbReference type="ChEBI" id="CHEBI:456216"/>
        <dbReference type="EC" id="2.7.11.1"/>
    </reaction>
</comment>
<name>A0A0B7FU85_THACB</name>
<evidence type="ECO:0000313" key="13">
    <source>
        <dbReference type="Proteomes" id="UP000059188"/>
    </source>
</evidence>
<keyword evidence="3" id="KW-0808">Transferase</keyword>
<dbReference type="Pfam" id="PF07714">
    <property type="entry name" value="PK_Tyr_Ser-Thr"/>
    <property type="match status" value="1"/>
</dbReference>
<dbReference type="Gene3D" id="1.10.510.10">
    <property type="entry name" value="Transferase(Phosphotransferase) domain 1"/>
    <property type="match status" value="1"/>
</dbReference>
<evidence type="ECO:0000313" key="12">
    <source>
        <dbReference type="EMBL" id="CEL59737.1"/>
    </source>
</evidence>
<evidence type="ECO:0000256" key="4">
    <source>
        <dbReference type="ARBA" id="ARBA00022741"/>
    </source>
</evidence>
<feature type="binding site" evidence="9">
    <location>
        <position position="104"/>
    </location>
    <ligand>
        <name>ATP</name>
        <dbReference type="ChEBI" id="CHEBI:30616"/>
    </ligand>
</feature>
<dbReference type="EC" id="2.7.11.1" evidence="1"/>
<dbReference type="PROSITE" id="PS50011">
    <property type="entry name" value="PROTEIN_KINASE_DOM"/>
    <property type="match status" value="1"/>
</dbReference>
<evidence type="ECO:0000259" key="11">
    <source>
        <dbReference type="PROSITE" id="PS50011"/>
    </source>
</evidence>
<dbReference type="Proteomes" id="UP000059188">
    <property type="component" value="Unassembled WGS sequence"/>
</dbReference>
<keyword evidence="13" id="KW-1185">Reference proteome</keyword>
<evidence type="ECO:0000256" key="2">
    <source>
        <dbReference type="ARBA" id="ARBA00022527"/>
    </source>
</evidence>
<gene>
    <name evidence="12" type="ORF">RSOLAG1IB_03670</name>
</gene>
<dbReference type="AlphaFoldDB" id="A0A0B7FU85"/>